<evidence type="ECO:0000313" key="1">
    <source>
        <dbReference type="EMBL" id="KKR85163.1"/>
    </source>
</evidence>
<dbReference type="EMBL" id="LCAG01000035">
    <property type="protein sequence ID" value="KKR85163.1"/>
    <property type="molecule type" value="Genomic_DNA"/>
</dbReference>
<reference evidence="1 2" key="1">
    <citation type="journal article" date="2015" name="Nature">
        <title>rRNA introns, odd ribosomes, and small enigmatic genomes across a large radiation of phyla.</title>
        <authorList>
            <person name="Brown C.T."/>
            <person name="Hug L.A."/>
            <person name="Thomas B.C."/>
            <person name="Sharon I."/>
            <person name="Castelle C.J."/>
            <person name="Singh A."/>
            <person name="Wilkins M.J."/>
            <person name="Williams K.H."/>
            <person name="Banfield J.F."/>
        </authorList>
    </citation>
    <scope>NUCLEOTIDE SEQUENCE [LARGE SCALE GENOMIC DNA]</scope>
</reference>
<dbReference type="Proteomes" id="UP000034854">
    <property type="component" value="Unassembled WGS sequence"/>
</dbReference>
<accession>A0A0G0U835</accession>
<protein>
    <submittedName>
        <fullName evidence="1">Uncharacterized protein</fullName>
    </submittedName>
</protein>
<sequence length="83" mass="9108">MKKYKIHNTKYKIQLKPAQALVALLVFVSIATIVTAGATTVTIINSQNTTKFSLGEEALYIAQSGADNAILRIIRNPSYLAKR</sequence>
<proteinExistence type="predicted"/>
<gene>
    <name evidence="1" type="ORF">UU34_C0035G0006</name>
</gene>
<organism evidence="1 2">
    <name type="scientific">Candidatus Curtissbacteria bacterium GW2011_GWA1_41_11</name>
    <dbReference type="NCBI Taxonomy" id="1618409"/>
    <lineage>
        <taxon>Bacteria</taxon>
        <taxon>Candidatus Curtissiibacteriota</taxon>
    </lineage>
</organism>
<name>A0A0G0U835_9BACT</name>
<comment type="caution">
    <text evidence="1">The sequence shown here is derived from an EMBL/GenBank/DDBJ whole genome shotgun (WGS) entry which is preliminary data.</text>
</comment>
<evidence type="ECO:0000313" key="2">
    <source>
        <dbReference type="Proteomes" id="UP000034854"/>
    </source>
</evidence>
<dbReference type="AlphaFoldDB" id="A0A0G0U835"/>